<dbReference type="RefSeq" id="WP_067060156.1">
    <property type="nucleotide sequence ID" value="NZ_CP014699.1"/>
</dbReference>
<dbReference type="KEGG" id="spat:A0O21_00970"/>
<keyword evidence="3" id="KW-1185">Reference proteome</keyword>
<feature type="transmembrane region" description="Helical" evidence="1">
    <location>
        <begin position="240"/>
        <end position="262"/>
    </location>
</feature>
<evidence type="ECO:0000313" key="3">
    <source>
        <dbReference type="Proteomes" id="UP000077317"/>
    </source>
</evidence>
<dbReference type="EMBL" id="CP014699">
    <property type="protein sequence ID" value="AND78697.1"/>
    <property type="molecule type" value="Genomic_DNA"/>
</dbReference>
<accession>A0A172Q5G9</accession>
<feature type="transmembrane region" description="Helical" evidence="1">
    <location>
        <begin position="202"/>
        <end position="228"/>
    </location>
</feature>
<gene>
    <name evidence="2" type="ORF">A0O21_00970</name>
</gene>
<feature type="transmembrane region" description="Helical" evidence="1">
    <location>
        <begin position="176"/>
        <end position="196"/>
    </location>
</feature>
<dbReference type="Proteomes" id="UP000077317">
    <property type="component" value="Chromosome"/>
</dbReference>
<sequence length="264" mass="30689">MKKFKGFNTNQLKYLALVFMFLDSLFFSFPGVFPAWIHLITRFVAPLFAFFTVEGFFHSSNRKKHLKRLWLAAGLMQLGNFLSYLLLGPLYQITDNIFLTLALGYSVIFLFETGKSKSAYRFLFYLAGLLLFIIGLIFSVLPVIIGSYSFGVEGGIQVLFTMLIFWAFYGNRQKQVFVFLLWNLLLLALMGPDFNISQAPSFAAWFANFCYNSDSLTFLFLPFIFLYNGQKGSKKPIHKWIFYIFYPLQFWLLHLLAFFIHFSG</sequence>
<dbReference type="Pfam" id="PF05857">
    <property type="entry name" value="TraX"/>
    <property type="match status" value="1"/>
</dbReference>
<feature type="transmembrane region" description="Helical" evidence="1">
    <location>
        <begin position="123"/>
        <end position="144"/>
    </location>
</feature>
<feature type="transmembrane region" description="Helical" evidence="1">
    <location>
        <begin position="93"/>
        <end position="111"/>
    </location>
</feature>
<dbReference type="InterPro" id="IPR008875">
    <property type="entry name" value="TraX"/>
</dbReference>
<evidence type="ECO:0000256" key="1">
    <source>
        <dbReference type="SAM" id="Phobius"/>
    </source>
</evidence>
<reference evidence="3" key="2">
    <citation type="submission" date="2016-03" db="EMBL/GenBank/DDBJ databases">
        <title>Streptococcus antelopensis sp. nov., isolated from the feces of the Tibetan antelope (Pantholops hodgsonii) in Hoh Xil National Nature Reserve, Qinghai, China.</title>
        <authorList>
            <person name="Bai X."/>
        </authorList>
    </citation>
    <scope>NUCLEOTIDE SEQUENCE [LARGE SCALE GENOMIC DNA]</scope>
    <source>
        <strain evidence="3">TA 26</strain>
    </source>
</reference>
<keyword evidence="1" id="KW-1133">Transmembrane helix</keyword>
<reference evidence="2 3" key="1">
    <citation type="journal article" date="2016" name="Int. J. Syst. Evol. Microbiol.">
        <title>Streptococcuspantholopis sp. nov., isolated from faeces of the Tibetan antelope (Pantholops hodgsonii).</title>
        <authorList>
            <person name="Bai X."/>
            <person name="Xiong Y."/>
            <person name="Lu S."/>
            <person name="Jin D."/>
            <person name="Lai X."/>
            <person name="Yang J."/>
            <person name="Niu L."/>
            <person name="Hu S."/>
            <person name="Meng X."/>
            <person name="Pu J."/>
            <person name="Ye C."/>
            <person name="Xu J."/>
        </authorList>
    </citation>
    <scope>NUCLEOTIDE SEQUENCE [LARGE SCALE GENOMIC DNA]</scope>
    <source>
        <strain evidence="2 3">TA 26</strain>
    </source>
</reference>
<feature type="transmembrane region" description="Helical" evidence="1">
    <location>
        <begin position="12"/>
        <end position="29"/>
    </location>
</feature>
<keyword evidence="1" id="KW-0472">Membrane</keyword>
<dbReference type="AlphaFoldDB" id="A0A172Q5G9"/>
<feature type="transmembrane region" description="Helical" evidence="1">
    <location>
        <begin position="150"/>
        <end position="169"/>
    </location>
</feature>
<feature type="transmembrane region" description="Helical" evidence="1">
    <location>
        <begin position="35"/>
        <end position="57"/>
    </location>
</feature>
<organism evidence="2 3">
    <name type="scientific">Streptococcus pantholopis</name>
    <dbReference type="NCBI Taxonomy" id="1811193"/>
    <lineage>
        <taxon>Bacteria</taxon>
        <taxon>Bacillati</taxon>
        <taxon>Bacillota</taxon>
        <taxon>Bacilli</taxon>
        <taxon>Lactobacillales</taxon>
        <taxon>Streptococcaceae</taxon>
        <taxon>Streptococcus</taxon>
    </lineage>
</organism>
<keyword evidence="1" id="KW-0812">Transmembrane</keyword>
<name>A0A172Q5G9_9STRE</name>
<evidence type="ECO:0000313" key="2">
    <source>
        <dbReference type="EMBL" id="AND78697.1"/>
    </source>
</evidence>
<dbReference type="OrthoDB" id="9781069at2"/>
<feature type="transmembrane region" description="Helical" evidence="1">
    <location>
        <begin position="69"/>
        <end position="87"/>
    </location>
</feature>
<proteinExistence type="predicted"/>
<protein>
    <submittedName>
        <fullName evidence="2">Conjugal transfer protein TraX</fullName>
    </submittedName>
</protein>